<dbReference type="Pfam" id="PF01040">
    <property type="entry name" value="UbiA"/>
    <property type="match status" value="1"/>
</dbReference>
<dbReference type="HOGENOM" id="CLU_034879_0_2_1"/>
<keyword evidence="13" id="KW-0496">Mitochondrion</keyword>
<protein>
    <recommendedName>
        <fullName evidence="13">4-hydroxybenzoate polyprenyltransferase, mitochondrial</fullName>
        <shortName evidence="13">4-HB polyprenyltransferase</shortName>
        <ecNumber evidence="13">2.5.1.39</ecNumber>
    </recommendedName>
    <alternativeName>
        <fullName evidence="13">Para-hydroxybenzoate--polyprenyltransferase</fullName>
        <shortName evidence="13">PHB:PPT</shortName>
        <shortName evidence="13">PHB:polyprenyltransferase</shortName>
    </alternativeName>
</protein>
<keyword evidence="9 13" id="KW-0414">Isoprene biosynthesis</keyword>
<dbReference type="CDD" id="cd13959">
    <property type="entry name" value="PT_UbiA_COQ2"/>
    <property type="match status" value="1"/>
</dbReference>
<dbReference type="STRING" id="283909.R7TDD2"/>
<dbReference type="InterPro" id="IPR039653">
    <property type="entry name" value="Prenyltransferase"/>
</dbReference>
<dbReference type="InterPro" id="IPR044878">
    <property type="entry name" value="UbiA_sf"/>
</dbReference>
<feature type="transmembrane region" description="Helical" evidence="13">
    <location>
        <begin position="248"/>
        <end position="265"/>
    </location>
</feature>
<reference evidence="15" key="3">
    <citation type="submission" date="2015-06" db="UniProtKB">
        <authorList>
            <consortium name="EnsemblMetazoa"/>
        </authorList>
    </citation>
    <scope>IDENTIFICATION</scope>
</reference>
<dbReference type="PANTHER" id="PTHR11048:SF28">
    <property type="entry name" value="4-HYDROXYBENZOATE POLYPRENYLTRANSFERASE, MITOCHONDRIAL"/>
    <property type="match status" value="1"/>
</dbReference>
<keyword evidence="7 13" id="KW-1133">Transmembrane helix</keyword>
<dbReference type="Gene3D" id="1.20.120.1780">
    <property type="entry name" value="UbiA prenyltransferase"/>
    <property type="match status" value="1"/>
</dbReference>
<evidence type="ECO:0000256" key="2">
    <source>
        <dbReference type="ARBA" id="ARBA00004141"/>
    </source>
</evidence>
<evidence type="ECO:0000256" key="11">
    <source>
        <dbReference type="ARBA" id="ARBA00050454"/>
    </source>
</evidence>
<dbReference type="PANTHER" id="PTHR11048">
    <property type="entry name" value="PRENYLTRANSFERASES"/>
    <property type="match status" value="1"/>
</dbReference>
<dbReference type="InterPro" id="IPR006370">
    <property type="entry name" value="HB_polyprenyltransferase-like"/>
</dbReference>
<dbReference type="Gene3D" id="1.10.357.140">
    <property type="entry name" value="UbiA prenyltransferase"/>
    <property type="match status" value="1"/>
</dbReference>
<evidence type="ECO:0000256" key="8">
    <source>
        <dbReference type="ARBA" id="ARBA00023136"/>
    </source>
</evidence>
<dbReference type="EMBL" id="AMQN01003243">
    <property type="status" value="NOT_ANNOTATED_CDS"/>
    <property type="molecule type" value="Genomic_DNA"/>
</dbReference>
<evidence type="ECO:0000313" key="14">
    <source>
        <dbReference type="EMBL" id="ELT89497.1"/>
    </source>
</evidence>
<reference evidence="16" key="1">
    <citation type="submission" date="2012-12" db="EMBL/GenBank/DDBJ databases">
        <authorList>
            <person name="Hellsten U."/>
            <person name="Grimwood J."/>
            <person name="Chapman J.A."/>
            <person name="Shapiro H."/>
            <person name="Aerts A."/>
            <person name="Otillar R.P."/>
            <person name="Terry A.Y."/>
            <person name="Boore J.L."/>
            <person name="Simakov O."/>
            <person name="Marletaz F."/>
            <person name="Cho S.-J."/>
            <person name="Edsinger-Gonzales E."/>
            <person name="Havlak P."/>
            <person name="Kuo D.-H."/>
            <person name="Larsson T."/>
            <person name="Lv J."/>
            <person name="Arendt D."/>
            <person name="Savage R."/>
            <person name="Osoegawa K."/>
            <person name="de Jong P."/>
            <person name="Lindberg D.R."/>
            <person name="Seaver E.C."/>
            <person name="Weisblat D.A."/>
            <person name="Putnam N.H."/>
            <person name="Grigoriev I.V."/>
            <person name="Rokhsar D.S."/>
        </authorList>
    </citation>
    <scope>NUCLEOTIDE SEQUENCE</scope>
    <source>
        <strain evidence="16">I ESC-2004</strain>
    </source>
</reference>
<evidence type="ECO:0000256" key="7">
    <source>
        <dbReference type="ARBA" id="ARBA00022989"/>
    </source>
</evidence>
<dbReference type="InterPro" id="IPR030470">
    <property type="entry name" value="UbiA_prenylTrfase_CS"/>
</dbReference>
<proteinExistence type="inferred from homology"/>
<dbReference type="FunFam" id="1.10.357.140:FF:000003">
    <property type="entry name" value="4-hydroxybenzoate polyprenyltransferase, mitochondrial"/>
    <property type="match status" value="1"/>
</dbReference>
<evidence type="ECO:0000256" key="10">
    <source>
        <dbReference type="ARBA" id="ARBA00049890"/>
    </source>
</evidence>
<dbReference type="GO" id="GO:0005743">
    <property type="term" value="C:mitochondrial inner membrane"/>
    <property type="evidence" value="ECO:0007669"/>
    <property type="project" value="UniProtKB-SubCell"/>
</dbReference>
<reference evidence="14 16" key="2">
    <citation type="journal article" date="2013" name="Nature">
        <title>Insights into bilaterian evolution from three spiralian genomes.</title>
        <authorList>
            <person name="Simakov O."/>
            <person name="Marletaz F."/>
            <person name="Cho S.J."/>
            <person name="Edsinger-Gonzales E."/>
            <person name="Havlak P."/>
            <person name="Hellsten U."/>
            <person name="Kuo D.H."/>
            <person name="Larsson T."/>
            <person name="Lv J."/>
            <person name="Arendt D."/>
            <person name="Savage R."/>
            <person name="Osoegawa K."/>
            <person name="de Jong P."/>
            <person name="Grimwood J."/>
            <person name="Chapman J.A."/>
            <person name="Shapiro H."/>
            <person name="Aerts A."/>
            <person name="Otillar R.P."/>
            <person name="Terry A.Y."/>
            <person name="Boore J.L."/>
            <person name="Grigoriev I.V."/>
            <person name="Lindberg D.R."/>
            <person name="Seaver E.C."/>
            <person name="Weisblat D.A."/>
            <person name="Putnam N.H."/>
            <person name="Rokhsar D.S."/>
        </authorList>
    </citation>
    <scope>NUCLEOTIDE SEQUENCE</scope>
    <source>
        <strain evidence="14 16">I ESC-2004</strain>
    </source>
</reference>
<keyword evidence="4 13" id="KW-0808">Transferase</keyword>
<sequence>MVKMRFAMAPGQHCLNAFRCSTARQPLLYTHLCSWTRPSAVMCFSKPSDNCSLHQSKCYHSLRHCDSHKLLQPSVLQPTTLRISNQNHARPGQAILQFLSPQHIMQVAPSVVKPYLQLMRFDRPIGTWLLFLPCAWSISMAASPGALPDPAMLALFGLGSFFMRGAGCTINDMWDKDFDAKVARTKDRPIASGKVNQFNALAFLGAQLSVSLMILLSLNWNTIILGACSVIPCVIYPLMKRVTYWPQVFLGLTFNWGSVMGWTAITGGVQWSVVAPLYLSCLAWTLVYDTIYAHQDKEDDVLVGVKSTALRLGDNTKVWLSGFTTCIAAGLTGAGVLCDQTWPFYLGVSYVTAHLAHQIYAVDLNDPDDCGAKFRSNRNLGLAFWAAVVAGNLLKSKDEDDKQIEE</sequence>
<evidence type="ECO:0000256" key="3">
    <source>
        <dbReference type="ARBA" id="ARBA00005985"/>
    </source>
</evidence>
<evidence type="ECO:0000256" key="6">
    <source>
        <dbReference type="ARBA" id="ARBA00022692"/>
    </source>
</evidence>
<dbReference type="FunCoup" id="R7TDD2">
    <property type="interactions" value="840"/>
</dbReference>
<keyword evidence="13" id="KW-0999">Mitochondrion inner membrane</keyword>
<dbReference type="InterPro" id="IPR000537">
    <property type="entry name" value="UbiA_prenyltransferase"/>
</dbReference>
<comment type="similarity">
    <text evidence="3 13">Belongs to the UbiA prenyltransferase family.</text>
</comment>
<keyword evidence="6 13" id="KW-0812">Transmembrane</keyword>
<dbReference type="OrthoDB" id="18170at2759"/>
<dbReference type="EMBL" id="KB311324">
    <property type="protein sequence ID" value="ELT89497.1"/>
    <property type="molecule type" value="Genomic_DNA"/>
</dbReference>
<comment type="cofactor">
    <cofactor evidence="1 13">
        <name>Mg(2+)</name>
        <dbReference type="ChEBI" id="CHEBI:18420"/>
    </cofactor>
</comment>
<comment type="function">
    <text evidence="13">Catalyzes the prenylation of para-hydroxybenzoate (PHB) with an all-trans polyprenyl group. Mediates the second step in the final reaction sequence of coenzyme Q (CoQ) biosynthesis, which is the condensation of the polyisoprenoid side chain with PHB, generating the first membrane-bound Q intermediate.</text>
</comment>
<gene>
    <name evidence="14" type="ORF">CAPTEDRAFT_154146</name>
</gene>
<comment type="pathway">
    <text evidence="13">Cofactor biosynthesis; ubiquinone biosynthesis.</text>
</comment>
<dbReference type="NCBIfam" id="TIGR01474">
    <property type="entry name" value="ubiA_proteo"/>
    <property type="match status" value="1"/>
</dbReference>
<dbReference type="HAMAP" id="MF_01635">
    <property type="entry name" value="UbiA"/>
    <property type="match status" value="1"/>
</dbReference>
<dbReference type="PROSITE" id="PS00943">
    <property type="entry name" value="UBIA"/>
    <property type="match status" value="1"/>
</dbReference>
<dbReference type="UniPathway" id="UPA00232"/>
<dbReference type="EC" id="2.5.1.39" evidence="13"/>
<dbReference type="FunFam" id="1.20.120.1780:FF:000001">
    <property type="entry name" value="4-hydroxybenzoate octaprenyltransferase"/>
    <property type="match status" value="1"/>
</dbReference>
<evidence type="ECO:0000256" key="5">
    <source>
        <dbReference type="ARBA" id="ARBA00022688"/>
    </source>
</evidence>
<feature type="transmembrane region" description="Helical" evidence="13">
    <location>
        <begin position="222"/>
        <end position="239"/>
    </location>
</feature>
<comment type="subcellular location">
    <subcellularLocation>
        <location evidence="2">Membrane</location>
        <topology evidence="2">Multi-pass membrane protein</topology>
    </subcellularLocation>
    <subcellularLocation>
        <location evidence="13">Mitochondrion inner membrane</location>
        <topology evidence="13">Multi-pass membrane protein</topology>
        <orientation evidence="13">Matrix side</orientation>
    </subcellularLocation>
</comment>
<evidence type="ECO:0000256" key="4">
    <source>
        <dbReference type="ARBA" id="ARBA00022679"/>
    </source>
</evidence>
<dbReference type="AlphaFoldDB" id="R7TDD2"/>
<keyword evidence="5 13" id="KW-0831">Ubiquinone biosynthesis</keyword>
<comment type="catalytic activity">
    <reaction evidence="11">
        <text>all-trans-nonaprenyl diphosphate + 4-hydroxybenzoate = 4-hydroxy-3-(all-trans-nonaprenyl)benzoate + diphosphate</text>
        <dbReference type="Rhea" id="RHEA:17709"/>
        <dbReference type="ChEBI" id="CHEBI:17879"/>
        <dbReference type="ChEBI" id="CHEBI:33019"/>
        <dbReference type="ChEBI" id="CHEBI:58391"/>
        <dbReference type="ChEBI" id="CHEBI:84502"/>
        <dbReference type="EC" id="2.5.1.39"/>
    </reaction>
    <physiologicalReaction direction="left-to-right" evidence="11">
        <dbReference type="Rhea" id="RHEA:17710"/>
    </physiologicalReaction>
</comment>
<organism evidence="14">
    <name type="scientific">Capitella teleta</name>
    <name type="common">Polychaete worm</name>
    <dbReference type="NCBI Taxonomy" id="283909"/>
    <lineage>
        <taxon>Eukaryota</taxon>
        <taxon>Metazoa</taxon>
        <taxon>Spiralia</taxon>
        <taxon>Lophotrochozoa</taxon>
        <taxon>Annelida</taxon>
        <taxon>Polychaeta</taxon>
        <taxon>Sedentaria</taxon>
        <taxon>Scolecida</taxon>
        <taxon>Capitellidae</taxon>
        <taxon>Capitella</taxon>
    </lineage>
</organism>
<accession>R7TDD2</accession>
<comment type="catalytic activity">
    <reaction evidence="12">
        <text>an all-trans-polyprenyl diphosphate + 4-hydroxybenzoate = a 4-hydroxy-3-(all-trans-polyprenyl)benzoate + diphosphate</text>
        <dbReference type="Rhea" id="RHEA:44504"/>
        <dbReference type="Rhea" id="RHEA-COMP:9514"/>
        <dbReference type="Rhea" id="RHEA-COMP:9564"/>
        <dbReference type="ChEBI" id="CHEBI:17879"/>
        <dbReference type="ChEBI" id="CHEBI:33019"/>
        <dbReference type="ChEBI" id="CHEBI:58914"/>
        <dbReference type="ChEBI" id="CHEBI:78396"/>
        <dbReference type="EC" id="2.5.1.39"/>
    </reaction>
    <physiologicalReaction direction="left-to-right" evidence="12">
        <dbReference type="Rhea" id="RHEA:44505"/>
    </physiologicalReaction>
</comment>
<evidence type="ECO:0000256" key="9">
    <source>
        <dbReference type="ARBA" id="ARBA00023229"/>
    </source>
</evidence>
<dbReference type="GO" id="GO:0008412">
    <property type="term" value="F:4-hydroxybenzoate polyprenyltransferase activity"/>
    <property type="evidence" value="ECO:0007669"/>
    <property type="project" value="UniProtKB-EC"/>
</dbReference>
<evidence type="ECO:0000256" key="12">
    <source>
        <dbReference type="ARBA" id="ARBA00051182"/>
    </source>
</evidence>
<keyword evidence="8 13" id="KW-0472">Membrane</keyword>
<dbReference type="OMA" id="KFEHTIF"/>
<evidence type="ECO:0000256" key="13">
    <source>
        <dbReference type="HAMAP-Rule" id="MF_03189"/>
    </source>
</evidence>
<feature type="transmembrane region" description="Helical" evidence="13">
    <location>
        <begin position="195"/>
        <end position="216"/>
    </location>
</feature>
<feature type="transmembrane region" description="Helical" evidence="13">
    <location>
        <begin position="125"/>
        <end position="147"/>
    </location>
</feature>
<dbReference type="GO" id="GO:0006744">
    <property type="term" value="P:ubiquinone biosynthetic process"/>
    <property type="evidence" value="ECO:0007669"/>
    <property type="project" value="UniProtKB-UniRule"/>
</dbReference>
<evidence type="ECO:0000313" key="16">
    <source>
        <dbReference type="Proteomes" id="UP000014760"/>
    </source>
</evidence>
<feature type="transmembrane region" description="Helical" evidence="13">
    <location>
        <begin position="153"/>
        <end position="174"/>
    </location>
</feature>
<dbReference type="GO" id="GO:0008299">
    <property type="term" value="P:isoprenoid biosynthetic process"/>
    <property type="evidence" value="ECO:0007669"/>
    <property type="project" value="UniProtKB-UniRule"/>
</dbReference>
<dbReference type="Proteomes" id="UP000014760">
    <property type="component" value="Unassembled WGS sequence"/>
</dbReference>
<evidence type="ECO:0000256" key="1">
    <source>
        <dbReference type="ARBA" id="ARBA00001946"/>
    </source>
</evidence>
<evidence type="ECO:0000313" key="15">
    <source>
        <dbReference type="EnsemblMetazoa" id="CapteP154146"/>
    </source>
</evidence>
<dbReference type="EnsemblMetazoa" id="CapteT154146">
    <property type="protein sequence ID" value="CapteP154146"/>
    <property type="gene ID" value="CapteG154146"/>
</dbReference>
<keyword evidence="16" id="KW-1185">Reference proteome</keyword>
<comment type="catalytic activity">
    <reaction evidence="10">
        <text>all-trans-decaprenyl diphosphate + 4-hydroxybenzoate = 4-hydroxy-3-(all-trans-decaprenyl)benzoate + diphosphate</text>
        <dbReference type="Rhea" id="RHEA:44564"/>
        <dbReference type="ChEBI" id="CHEBI:17879"/>
        <dbReference type="ChEBI" id="CHEBI:33019"/>
        <dbReference type="ChEBI" id="CHEBI:60721"/>
        <dbReference type="ChEBI" id="CHEBI:84503"/>
        <dbReference type="EC" id="2.5.1.39"/>
    </reaction>
    <physiologicalReaction direction="left-to-right" evidence="10">
        <dbReference type="Rhea" id="RHEA:44565"/>
    </physiologicalReaction>
</comment>
<name>R7TDD2_CAPTE</name>